<name>A0A4R0NGH8_9SPHI</name>
<evidence type="ECO:0000313" key="1">
    <source>
        <dbReference type="EMBL" id="TCC99545.1"/>
    </source>
</evidence>
<accession>A0A4R0NGH8</accession>
<proteinExistence type="predicted"/>
<gene>
    <name evidence="1" type="ORF">EZ444_02390</name>
</gene>
<dbReference type="RefSeq" id="WP_131606855.1">
    <property type="nucleotide sequence ID" value="NZ_SJSM01000001.1"/>
</dbReference>
<organism evidence="1 2">
    <name type="scientific">Pedobacter hiemivivus</name>
    <dbReference type="NCBI Taxonomy" id="2530454"/>
    <lineage>
        <taxon>Bacteria</taxon>
        <taxon>Pseudomonadati</taxon>
        <taxon>Bacteroidota</taxon>
        <taxon>Sphingobacteriia</taxon>
        <taxon>Sphingobacteriales</taxon>
        <taxon>Sphingobacteriaceae</taxon>
        <taxon>Pedobacter</taxon>
    </lineage>
</organism>
<dbReference type="EMBL" id="SJSM01000001">
    <property type="protein sequence ID" value="TCC99545.1"/>
    <property type="molecule type" value="Genomic_DNA"/>
</dbReference>
<reference evidence="1 2" key="1">
    <citation type="submission" date="2019-02" db="EMBL/GenBank/DDBJ databases">
        <title>Pedobacter sp. RP-3-8 sp. nov., isolated from Arctic soil.</title>
        <authorList>
            <person name="Dahal R.H."/>
        </authorList>
    </citation>
    <scope>NUCLEOTIDE SEQUENCE [LARGE SCALE GENOMIC DNA]</scope>
    <source>
        <strain evidence="1 2">RP-3-8</strain>
    </source>
</reference>
<keyword evidence="2" id="KW-1185">Reference proteome</keyword>
<sequence length="125" mass="14149">MALISVKESKQRTSEITGMAVESLTHITEEYLALPVYHLVEPNDQIGKRYGYNMAVIFSDELNDYAYMVQSSTEFGAISPEEACGGRVINHFSMRLWDHFTTSTYCNVRGQPNVHHVVIGFELKS</sequence>
<evidence type="ECO:0000313" key="2">
    <source>
        <dbReference type="Proteomes" id="UP000291117"/>
    </source>
</evidence>
<dbReference type="AlphaFoldDB" id="A0A4R0NGH8"/>
<comment type="caution">
    <text evidence="1">The sequence shown here is derived from an EMBL/GenBank/DDBJ whole genome shotgun (WGS) entry which is preliminary data.</text>
</comment>
<dbReference type="Proteomes" id="UP000291117">
    <property type="component" value="Unassembled WGS sequence"/>
</dbReference>
<protein>
    <submittedName>
        <fullName evidence="1">Uncharacterized protein</fullName>
    </submittedName>
</protein>